<proteinExistence type="predicted"/>
<feature type="coiled-coil region" evidence="2">
    <location>
        <begin position="2171"/>
        <end position="2205"/>
    </location>
</feature>
<feature type="region of interest" description="Disordered" evidence="3">
    <location>
        <begin position="734"/>
        <end position="773"/>
    </location>
</feature>
<dbReference type="Gene3D" id="1.10.287.1490">
    <property type="match status" value="2"/>
</dbReference>
<feature type="coiled-coil region" evidence="2">
    <location>
        <begin position="1618"/>
        <end position="1673"/>
    </location>
</feature>
<evidence type="ECO:0000259" key="4">
    <source>
        <dbReference type="Pfam" id="PF15035"/>
    </source>
</evidence>
<dbReference type="GO" id="GO:0000796">
    <property type="term" value="C:condensin complex"/>
    <property type="evidence" value="ECO:0007669"/>
    <property type="project" value="TreeGrafter"/>
</dbReference>
<feature type="coiled-coil region" evidence="2">
    <location>
        <begin position="2243"/>
        <end position="2270"/>
    </location>
</feature>
<feature type="region of interest" description="Disordered" evidence="3">
    <location>
        <begin position="84"/>
        <end position="115"/>
    </location>
</feature>
<dbReference type="EMBL" id="AXCN02000109">
    <property type="status" value="NOT_ANNOTATED_CDS"/>
    <property type="molecule type" value="Genomic_DNA"/>
</dbReference>
<evidence type="ECO:0000256" key="1">
    <source>
        <dbReference type="ARBA" id="ARBA00023054"/>
    </source>
</evidence>
<dbReference type="VEuPathDB" id="VectorBase:AFAF005936"/>
<feature type="coiled-coil region" evidence="2">
    <location>
        <begin position="1769"/>
        <end position="2069"/>
    </location>
</feature>
<dbReference type="STRING" id="69004.A0A182Q9W2"/>
<feature type="compositionally biased region" description="Basic and acidic residues" evidence="3">
    <location>
        <begin position="2127"/>
        <end position="2148"/>
    </location>
</feature>
<keyword evidence="1 2" id="KW-0175">Coiled coil</keyword>
<feature type="region of interest" description="Disordered" evidence="3">
    <location>
        <begin position="258"/>
        <end position="335"/>
    </location>
</feature>
<feature type="compositionally biased region" description="Gly residues" evidence="3">
    <location>
        <begin position="263"/>
        <end position="273"/>
    </location>
</feature>
<evidence type="ECO:0000256" key="2">
    <source>
        <dbReference type="SAM" id="Coils"/>
    </source>
</evidence>
<feature type="region of interest" description="Disordered" evidence="3">
    <location>
        <begin position="2127"/>
        <end position="2159"/>
    </location>
</feature>
<accession>A0A182Q9W2</accession>
<evidence type="ECO:0000256" key="3">
    <source>
        <dbReference type="SAM" id="MobiDB-lite"/>
    </source>
</evidence>
<reference evidence="5" key="2">
    <citation type="submission" date="2020-05" db="UniProtKB">
        <authorList>
            <consortium name="EnsemblMetazoa"/>
        </authorList>
    </citation>
    <scope>IDENTIFICATION</scope>
    <source>
        <strain evidence="5">FAR1</strain>
    </source>
</reference>
<reference evidence="6" key="1">
    <citation type="submission" date="2014-01" db="EMBL/GenBank/DDBJ databases">
        <title>The Genome Sequence of Anopheles farauti FAR1 (V2).</title>
        <authorList>
            <consortium name="The Broad Institute Genomics Platform"/>
            <person name="Neafsey D.E."/>
            <person name="Besansky N."/>
            <person name="Howell P."/>
            <person name="Walton C."/>
            <person name="Young S.K."/>
            <person name="Zeng Q."/>
            <person name="Gargeya S."/>
            <person name="Fitzgerald M."/>
            <person name="Haas B."/>
            <person name="Abouelleil A."/>
            <person name="Allen A.W."/>
            <person name="Alvarado L."/>
            <person name="Arachchi H.M."/>
            <person name="Berlin A.M."/>
            <person name="Chapman S.B."/>
            <person name="Gainer-Dewar J."/>
            <person name="Goldberg J."/>
            <person name="Griggs A."/>
            <person name="Gujja S."/>
            <person name="Hansen M."/>
            <person name="Howarth C."/>
            <person name="Imamovic A."/>
            <person name="Ireland A."/>
            <person name="Larimer J."/>
            <person name="McCowan C."/>
            <person name="Murphy C."/>
            <person name="Pearson M."/>
            <person name="Poon T.W."/>
            <person name="Priest M."/>
            <person name="Roberts A."/>
            <person name="Saif S."/>
            <person name="Shea T."/>
            <person name="Sisk P."/>
            <person name="Sykes S."/>
            <person name="Wortman J."/>
            <person name="Nusbaum C."/>
            <person name="Birren B."/>
        </authorList>
    </citation>
    <scope>NUCLEOTIDE SEQUENCE [LARGE SCALE GENOMIC DNA]</scope>
    <source>
        <strain evidence="6">FAR1</strain>
    </source>
</reference>
<evidence type="ECO:0000313" key="5">
    <source>
        <dbReference type="EnsemblMetazoa" id="AFAF005936-PA"/>
    </source>
</evidence>
<feature type="region of interest" description="Disordered" evidence="3">
    <location>
        <begin position="1455"/>
        <end position="1475"/>
    </location>
</feature>
<feature type="compositionally biased region" description="Basic residues" evidence="3">
    <location>
        <begin position="1729"/>
        <end position="1744"/>
    </location>
</feature>
<feature type="coiled-coil region" evidence="2">
    <location>
        <begin position="642"/>
        <end position="714"/>
    </location>
</feature>
<keyword evidence="6" id="KW-1185">Reference proteome</keyword>
<feature type="compositionally biased region" description="Gly residues" evidence="3">
    <location>
        <begin position="402"/>
        <end position="416"/>
    </location>
</feature>
<feature type="region of interest" description="Disordered" evidence="3">
    <location>
        <begin position="2319"/>
        <end position="2347"/>
    </location>
</feature>
<dbReference type="PANTHER" id="PTHR43941:SF1">
    <property type="entry name" value="STRUCTURAL MAINTENANCE OF CHROMOSOMES PROTEIN 2"/>
    <property type="match status" value="1"/>
</dbReference>
<feature type="region of interest" description="Disordered" evidence="3">
    <location>
        <begin position="394"/>
        <end position="497"/>
    </location>
</feature>
<dbReference type="Pfam" id="PF15035">
    <property type="entry name" value="Rootletin"/>
    <property type="match status" value="1"/>
</dbReference>
<feature type="compositionally biased region" description="Low complexity" evidence="3">
    <location>
        <begin position="309"/>
        <end position="335"/>
    </location>
</feature>
<dbReference type="InterPro" id="IPR055167">
    <property type="entry name" value="Rootletin-like_CC"/>
</dbReference>
<feature type="region of interest" description="Disordered" evidence="3">
    <location>
        <begin position="175"/>
        <end position="196"/>
    </location>
</feature>
<dbReference type="SUPFAM" id="SSF57997">
    <property type="entry name" value="Tropomyosin"/>
    <property type="match status" value="1"/>
</dbReference>
<dbReference type="Proteomes" id="UP000075886">
    <property type="component" value="Unassembled WGS sequence"/>
</dbReference>
<dbReference type="GO" id="GO:0000785">
    <property type="term" value="C:chromatin"/>
    <property type="evidence" value="ECO:0007669"/>
    <property type="project" value="TreeGrafter"/>
</dbReference>
<name>A0A182Q9W2_9DIPT</name>
<dbReference type="PANTHER" id="PTHR43941">
    <property type="entry name" value="STRUCTURAL MAINTENANCE OF CHROMOSOMES PROTEIN 2"/>
    <property type="match status" value="1"/>
</dbReference>
<dbReference type="GO" id="GO:0003682">
    <property type="term" value="F:chromatin binding"/>
    <property type="evidence" value="ECO:0007669"/>
    <property type="project" value="TreeGrafter"/>
</dbReference>
<feature type="compositionally biased region" description="Gly residues" evidence="3">
    <location>
        <begin position="445"/>
        <end position="454"/>
    </location>
</feature>
<feature type="compositionally biased region" description="Basic and acidic residues" evidence="3">
    <location>
        <begin position="487"/>
        <end position="497"/>
    </location>
</feature>
<dbReference type="GO" id="GO:0007076">
    <property type="term" value="P:mitotic chromosome condensation"/>
    <property type="evidence" value="ECO:0007669"/>
    <property type="project" value="TreeGrafter"/>
</dbReference>
<protein>
    <recommendedName>
        <fullName evidence="4">Rootletin-like coiled-coil domain-containing protein</fullName>
    </recommendedName>
</protein>
<evidence type="ECO:0000313" key="6">
    <source>
        <dbReference type="Proteomes" id="UP000075886"/>
    </source>
</evidence>
<feature type="domain" description="Rootletin-like coiled-coil" evidence="4">
    <location>
        <begin position="357"/>
        <end position="607"/>
    </location>
</feature>
<feature type="coiled-coil region" evidence="2">
    <location>
        <begin position="339"/>
        <end position="394"/>
    </location>
</feature>
<dbReference type="EnsemblMetazoa" id="AFAF005936-RA">
    <property type="protein sequence ID" value="AFAF005936-PA"/>
    <property type="gene ID" value="AFAF005936"/>
</dbReference>
<feature type="compositionally biased region" description="Polar residues" evidence="3">
    <location>
        <begin position="2320"/>
        <end position="2331"/>
    </location>
</feature>
<organism evidence="5 6">
    <name type="scientific">Anopheles farauti</name>
    <dbReference type="NCBI Taxonomy" id="69004"/>
    <lineage>
        <taxon>Eukaryota</taxon>
        <taxon>Metazoa</taxon>
        <taxon>Ecdysozoa</taxon>
        <taxon>Arthropoda</taxon>
        <taxon>Hexapoda</taxon>
        <taxon>Insecta</taxon>
        <taxon>Pterygota</taxon>
        <taxon>Neoptera</taxon>
        <taxon>Endopterygota</taxon>
        <taxon>Diptera</taxon>
        <taxon>Nematocera</taxon>
        <taxon>Culicoidea</taxon>
        <taxon>Culicidae</taxon>
        <taxon>Anophelinae</taxon>
        <taxon>Anopheles</taxon>
    </lineage>
</organism>
<feature type="region of interest" description="Disordered" evidence="3">
    <location>
        <begin position="1703"/>
        <end position="1752"/>
    </location>
</feature>
<dbReference type="GO" id="GO:0000793">
    <property type="term" value="C:condensed chromosome"/>
    <property type="evidence" value="ECO:0007669"/>
    <property type="project" value="TreeGrafter"/>
</dbReference>
<sequence length="2347" mass="262013">MSTVPPPAAAPTPPPPGVVGARCLELLEQAVTLERRMSGSGGSVNVSLVEIGDLCFATKVNDKQIIFCTKRPRSWAVATGGAQDVRKGSASGAGGSVPRRLPAVADRPPQAAGSSAVVSSCSSGSVVAAVGVVESGALVDSLYLAADGQGWLRVPPVPEPPAASVDGSATAALWTGTGSAGGARQDRDPSGGVRLIFDSSSSAKRSKAGGGSPLGAQQFEQFCVKCRVYLLEHFAKFRHNVGAMSRLNGKDCAPSLGLRHSEGGGGGGGGGSGATDRSKKPFSRPFNKNRLPYDSPAAPGAGGGGSGGSVPLPSSVARMPSSTGSTSSPPSAADTSALIRQNNELRHRLQEEANNYRRRLETYKQAQNNQAALVSRLQAKVLQYKQRCTDLEQLPPTVSSCTGGGGGGRYGAGGSGSREPSPGSRHPHHSHHAPSSPPPAPSSVTGGGGGGGGICSDMAGPLSLPPACPVAREHARSRSRSQSPCRKYSEGSHDEIRHQLDEERRRCEKLLVENSCLRQQLEESHRTNDALTNDLQKLTNDWESLRDELLSKEDEWKEEEQAFNDYYNNEHTRLLKMWREVVQVRRMFNEMASTTKMELGRMHLELSGTVREVSGACSGVSVNLKQSSKFEEAQQMHIERENLELKSQMSELRLQYEAARQEVGHRDQRLQQMAQELKMLEDRYTQADSQAAQAHRMNDELERLQAALRDIAHAVVQDAESNASADLGCGGGGVGAGDGGQHHLHLSQPIVSPGVAPRSPKRSSGGAGGSGSLRASQAFAEGTISAVQAALHKYQLAIHDLQVKLQTNNDALKVTRKQYDSCEHARDTLSGKVAELTEKLDSANHQLSELYKERDSLQKTLDGLRSDKHTVERGKAELNSIVDSLNTDYEKLQNVNSKLQKMYDALEEEKKMIELELQRVHKDKDIQEMNLRAEEERCSRLREETITLREELNKLYLSRDLLEQQRIESDGLLNMLEKQKLELEFELDRVTGERNELHASLEKRTNSNEHLEQEIRQLKTTVAQLDEERGKLRAQSGDQSADLASLKKELISAEQARLDLDSEKLAISERLKCLEMEKDKIEAELSCVIRERNDLSNQLATISRKKETIGEEVMRLRQRLEQSNEMNGRLNRSLEELEQLASLRSEKESLEAVLFDTNTSLEETEAKKDALERENQDLLIKQESHKALIARLNKDLENAERRAQDIKIQLTNAAANQEAEFLQKLSSLRTFSEENIKKLNDEKEQIRQSLEKRMQQSLQALENAKDAEIRQLREQFETLQMHLEAMNQQHEEVILRAENEKQQALLIAHRDKQAVIEKLEVTARDLKNELENGERLKREMAARQEKDRTTIGCLRDEIGKMRTKAEEARIRAEEELNRLEVVAGSLREEKDMLMKDAEELKVQLRLSEDRSDGLNHQLQDTQRKLKEAENNTDATRKDLTDTRRTLADSNIERDKYANSNKELRDHVKRVEEQRRQQARTIEDALAKISSLEETRNALEQDKVRLQTILKETETNVTKLNQELSSAQSDIQKFQTDTTQKDASEKELQARLTNECEEKERVLAELHQIKKQMSDLEGTLCATRQELGRARCKANQDEHRFHQREQELCARTEEGRGREKRLEDQKHNLEVCLADATQQIQELKARLGGAEGRVRALDEQLVQLECQKKEVENKLSSIGHTLRRIAGIQMDGSVSLPYRLMSPSRRYSPARGTGGRSESGDYPSGAGHGHGGHGHGHHHHHHHSHGHETRSLSGENVLIDVDPEMVRKGIRSLMQQIAHIERERDDFKVQLCTARKQLQEGSDAQLRLETKINKLQQHVRALHEDKTNLEAKLAQKTSALQSTEETLRQKSDELTALREKAGQLEQSLASTTEERTHLEERLDKCRQTGARLESDKRHLQDELARTEARASKLDLQRVALEGDIQRLQMAMQEKDCTIRNQQERLENQQRSLTQLEDRCVALKSTVDQLKERLQAAAITETELRGEISGLQRHNADQSHTFALGQDKLKQLQKSLTGSENERRVLAERLDAAQHTINELRRNQQAAQDGTTRLQEQLAECEVQKSTLESQLRLAKWNQETSEQLAATGGAGTGPTATTGDQELARQLISSQRERNELRNKVEALNEKIRTLERDKRSGGGKYEHGEKKSTGGGGEYDTNRHDVPTYSCGLDHAQLEQEGRELRMKVRRLETLLAEKEAELARSRAKLLESPSKGSSIGGASAGADVERYRSAQVQAERLLDAREQSHRQQVTRLENQIGMLREQLAQEAKRRQQYILRSSRAGRDIQQLRQTIGDSLRNVAQDPLDTGLLESEARRLDSAVSMSLPPTTSVSGRGRGEYDRSLSPTFR</sequence>